<evidence type="ECO:0000313" key="4">
    <source>
        <dbReference type="Proteomes" id="UP000652720"/>
    </source>
</evidence>
<reference evidence="2" key="1">
    <citation type="journal article" date="2014" name="Int. J. Syst. Evol. Microbiol.">
        <title>Complete genome of a new Firmicutes species belonging to the dominant human colonic microbiota ('Ruminococcus bicirculans') reveals two chromosomes and a selective capacity to utilize plant glucans.</title>
        <authorList>
            <consortium name="NISC Comparative Sequencing Program"/>
            <person name="Wegmann U."/>
            <person name="Louis P."/>
            <person name="Goesmann A."/>
            <person name="Henrissat B."/>
            <person name="Duncan S.H."/>
            <person name="Flint H.J."/>
        </authorList>
    </citation>
    <scope>NUCLEOTIDE SEQUENCE</scope>
    <source>
        <strain evidence="2">CGMCC 1.8884</strain>
    </source>
</reference>
<dbReference type="GeneID" id="59164557"/>
<reference evidence="3" key="3">
    <citation type="journal article" date="2019" name="Int. J. Syst. Evol. Microbiol.">
        <title>The Global Catalogue of Microorganisms (GCM) 10K type strain sequencing project: providing services to taxonomists for standard genome sequencing and annotation.</title>
        <authorList>
            <consortium name="The Broad Institute Genomics Platform"/>
            <consortium name="The Broad Institute Genome Sequencing Center for Infectious Disease"/>
            <person name="Wu L."/>
            <person name="Ma J."/>
        </authorList>
    </citation>
    <scope>NUCLEOTIDE SEQUENCE [LARGE SCALE GENOMIC DNA]</scope>
    <source>
        <strain evidence="3">CGMCC 1.8884</strain>
    </source>
</reference>
<dbReference type="AlphaFoldDB" id="A0AAV4K158"/>
<organism evidence="1 4">
    <name type="scientific">Deinococcus wulumuqiensis</name>
    <dbReference type="NCBI Taxonomy" id="980427"/>
    <lineage>
        <taxon>Bacteria</taxon>
        <taxon>Thermotogati</taxon>
        <taxon>Deinococcota</taxon>
        <taxon>Deinococci</taxon>
        <taxon>Deinococcales</taxon>
        <taxon>Deinococcaceae</taxon>
        <taxon>Deinococcus</taxon>
    </lineage>
</organism>
<accession>A0AAV4K158</accession>
<evidence type="ECO:0000313" key="2">
    <source>
        <dbReference type="EMBL" id="GGP28719.1"/>
    </source>
</evidence>
<dbReference type="Proteomes" id="UP000630135">
    <property type="component" value="Unassembled WGS sequence"/>
</dbReference>
<proteinExistence type="predicted"/>
<dbReference type="EMBL" id="BMLZ01000003">
    <property type="protein sequence ID" value="GGP28719.1"/>
    <property type="molecule type" value="Genomic_DNA"/>
</dbReference>
<comment type="caution">
    <text evidence="1">The sequence shown here is derived from an EMBL/GenBank/DDBJ whole genome shotgun (WGS) entry which is preliminary data.</text>
</comment>
<gene>
    <name evidence="2" type="ORF">GCM10008021_03700</name>
    <name evidence="1" type="ORF">GCM10010914_07030</name>
</gene>
<reference evidence="1" key="4">
    <citation type="submission" date="2023-08" db="EMBL/GenBank/DDBJ databases">
        <authorList>
            <person name="Sun Q."/>
            <person name="Zhou Y."/>
        </authorList>
    </citation>
    <scope>NUCLEOTIDE SEQUENCE</scope>
    <source>
        <strain evidence="2">CGMCC 1.8884</strain>
        <strain evidence="1">CGMCC 1.8885</strain>
    </source>
</reference>
<name>A0AAV4K158_9DEIO</name>
<evidence type="ECO:0000313" key="1">
    <source>
        <dbReference type="EMBL" id="GGI75399.1"/>
    </source>
</evidence>
<keyword evidence="3" id="KW-1185">Reference proteome</keyword>
<sequence>MLLTVLAGANALAVPFKINPSIHAAADVKISDVGAESLKSFHYSTIENAYPYIGRKTVKGAITAQIIKDACGIQVRSGLKTPSVAKFARISAPIYFQDAGTYNVTGSVDSQNSYGAMVRGVFFCTSAFEGDGKGGTLYTKADILFNN</sequence>
<dbReference type="RefSeq" id="WP_152423432.1">
    <property type="nucleotide sequence ID" value="NZ_BMLZ01000003.1"/>
</dbReference>
<dbReference type="Proteomes" id="UP000652720">
    <property type="component" value="Unassembled WGS sequence"/>
</dbReference>
<reference evidence="1" key="2">
    <citation type="journal article" date="2014" name="Int. J. Syst. Evol. Microbiol.">
        <title>Complete genome sequence of Corynebacterium casei LMG S-19264T (=DSM 44701T), isolated from a smear-ripened cheese.</title>
        <authorList>
            <consortium name="US DOE Joint Genome Institute (JGI-PGF)"/>
            <person name="Walter F."/>
            <person name="Albersmeier A."/>
            <person name="Kalinowski J."/>
            <person name="Ruckert C."/>
        </authorList>
    </citation>
    <scope>NUCLEOTIDE SEQUENCE</scope>
    <source>
        <strain evidence="1">CGMCC 1.8885</strain>
    </source>
</reference>
<dbReference type="EMBL" id="BMMA01000004">
    <property type="protein sequence ID" value="GGI75399.1"/>
    <property type="molecule type" value="Genomic_DNA"/>
</dbReference>
<protein>
    <recommendedName>
        <fullName evidence="5">DUF4402 domain-containing protein</fullName>
    </recommendedName>
</protein>
<evidence type="ECO:0000313" key="3">
    <source>
        <dbReference type="Proteomes" id="UP000630135"/>
    </source>
</evidence>
<evidence type="ECO:0008006" key="5">
    <source>
        <dbReference type="Google" id="ProtNLM"/>
    </source>
</evidence>